<proteinExistence type="predicted"/>
<dbReference type="STRING" id="32040.SAMN04489710_10937"/>
<gene>
    <name evidence="2" type="ORF">SAMN04489710_10937</name>
</gene>
<reference evidence="3" key="1">
    <citation type="submission" date="2016-10" db="EMBL/GenBank/DDBJ databases">
        <authorList>
            <person name="Varghese N."/>
            <person name="Submissions S."/>
        </authorList>
    </citation>
    <scope>NUCLEOTIDE SEQUENCE [LARGE SCALE GENOMIC DNA]</scope>
    <source>
        <strain evidence="3">DSM 7481</strain>
    </source>
</reference>
<feature type="region of interest" description="Disordered" evidence="1">
    <location>
        <begin position="126"/>
        <end position="153"/>
    </location>
</feature>
<evidence type="ECO:0000313" key="2">
    <source>
        <dbReference type="EMBL" id="SFD92745.1"/>
    </source>
</evidence>
<keyword evidence="3" id="KW-1185">Reference proteome</keyword>
<dbReference type="AlphaFoldDB" id="A0A1I1WC27"/>
<dbReference type="Proteomes" id="UP000199517">
    <property type="component" value="Unassembled WGS sequence"/>
</dbReference>
<dbReference type="EMBL" id="FOMQ01000009">
    <property type="protein sequence ID" value="SFD92745.1"/>
    <property type="molecule type" value="Genomic_DNA"/>
</dbReference>
<dbReference type="OrthoDB" id="8821440at2"/>
<evidence type="ECO:0008006" key="4">
    <source>
        <dbReference type="Google" id="ProtNLM"/>
    </source>
</evidence>
<protein>
    <recommendedName>
        <fullName evidence="4">DUF2946 domain-containing protein</fullName>
    </recommendedName>
</protein>
<evidence type="ECO:0000256" key="1">
    <source>
        <dbReference type="SAM" id="MobiDB-lite"/>
    </source>
</evidence>
<accession>A0A1I1WC27</accession>
<sequence length="153" mass="15353">MPRRAPRTPAAAAPLRHGSPRALAVWMWLALALALAPALGRMHQVVHGAAAGPAWVAAAAAKAQAVHAPGRHAGHAPRTAGGGLEALFAGHAGSDCNLLDQSLFGAALLPALLPAAAQAATPAPVSLPQTGIGARPQRTFLARAPPSRSPTRA</sequence>
<name>A0A1I1WC27_9BURK</name>
<evidence type="ECO:0000313" key="3">
    <source>
        <dbReference type="Proteomes" id="UP000199517"/>
    </source>
</evidence>
<organism evidence="2 3">
    <name type="scientific">Paracidovorax konjaci</name>
    <dbReference type="NCBI Taxonomy" id="32040"/>
    <lineage>
        <taxon>Bacteria</taxon>
        <taxon>Pseudomonadati</taxon>
        <taxon>Pseudomonadota</taxon>
        <taxon>Betaproteobacteria</taxon>
        <taxon>Burkholderiales</taxon>
        <taxon>Comamonadaceae</taxon>
        <taxon>Paracidovorax</taxon>
    </lineage>
</organism>
<dbReference type="RefSeq" id="WP_092953454.1">
    <property type="nucleotide sequence ID" value="NZ_FOMQ01000009.1"/>
</dbReference>